<gene>
    <name evidence="17" type="ORF">DEA37_0000843</name>
</gene>
<evidence type="ECO:0000256" key="8">
    <source>
        <dbReference type="ARBA" id="ARBA00022837"/>
    </source>
</evidence>
<dbReference type="Proteomes" id="UP000324629">
    <property type="component" value="Unassembled WGS sequence"/>
</dbReference>
<evidence type="ECO:0000256" key="11">
    <source>
        <dbReference type="ARBA" id="ARBA00023128"/>
    </source>
</evidence>
<reference evidence="17 18" key="1">
    <citation type="journal article" date="2019" name="Gigascience">
        <title>Whole-genome sequence of the oriental lung fluke Paragonimus westermani.</title>
        <authorList>
            <person name="Oey H."/>
            <person name="Zakrzewski M."/>
            <person name="Narain K."/>
            <person name="Devi K.R."/>
            <person name="Agatsuma T."/>
            <person name="Nawaratna S."/>
            <person name="Gobert G.N."/>
            <person name="Jones M.K."/>
            <person name="Ragan M.A."/>
            <person name="McManus D.P."/>
            <person name="Krause L."/>
        </authorList>
    </citation>
    <scope>NUCLEOTIDE SEQUENCE [LARGE SCALE GENOMIC DNA]</scope>
    <source>
        <strain evidence="17 18">IND2009</strain>
    </source>
</reference>
<keyword evidence="4 15" id="KW-0109">Calcium transport</keyword>
<name>A0A5J4NZB4_9TREM</name>
<dbReference type="GO" id="GO:0005262">
    <property type="term" value="F:calcium channel activity"/>
    <property type="evidence" value="ECO:0007669"/>
    <property type="project" value="UniProtKB-UniRule"/>
</dbReference>
<keyword evidence="8 15" id="KW-0106">Calcium</keyword>
<dbReference type="PANTHER" id="PTHR13462:SF10">
    <property type="entry name" value="CALCIUM UNIPORTER PROTEIN, MITOCHONDRIAL"/>
    <property type="match status" value="1"/>
</dbReference>
<evidence type="ECO:0000256" key="1">
    <source>
        <dbReference type="ARBA" id="ARBA00004448"/>
    </source>
</evidence>
<evidence type="ECO:0000256" key="12">
    <source>
        <dbReference type="ARBA" id="ARBA00023136"/>
    </source>
</evidence>
<dbReference type="EMBL" id="QNGE01000333">
    <property type="protein sequence ID" value="KAA3680874.1"/>
    <property type="molecule type" value="Genomic_DNA"/>
</dbReference>
<dbReference type="GO" id="GO:0036444">
    <property type="term" value="P:calcium import into the mitochondrion"/>
    <property type="evidence" value="ECO:0007669"/>
    <property type="project" value="TreeGrafter"/>
</dbReference>
<keyword evidence="7 15" id="KW-0999">Mitochondrion inner membrane</keyword>
<evidence type="ECO:0000256" key="7">
    <source>
        <dbReference type="ARBA" id="ARBA00022792"/>
    </source>
</evidence>
<dbReference type="Pfam" id="PF04678">
    <property type="entry name" value="MCU"/>
    <property type="match status" value="1"/>
</dbReference>
<evidence type="ECO:0000256" key="13">
    <source>
        <dbReference type="ARBA" id="ARBA00023303"/>
    </source>
</evidence>
<evidence type="ECO:0000256" key="2">
    <source>
        <dbReference type="ARBA" id="ARBA00005653"/>
    </source>
</evidence>
<evidence type="ECO:0000256" key="6">
    <source>
        <dbReference type="ARBA" id="ARBA00022692"/>
    </source>
</evidence>
<evidence type="ECO:0000256" key="4">
    <source>
        <dbReference type="ARBA" id="ARBA00022568"/>
    </source>
</evidence>
<organism evidence="17 18">
    <name type="scientific">Paragonimus westermani</name>
    <dbReference type="NCBI Taxonomy" id="34504"/>
    <lineage>
        <taxon>Eukaryota</taxon>
        <taxon>Metazoa</taxon>
        <taxon>Spiralia</taxon>
        <taxon>Lophotrochozoa</taxon>
        <taxon>Platyhelminthes</taxon>
        <taxon>Trematoda</taxon>
        <taxon>Digenea</taxon>
        <taxon>Plagiorchiida</taxon>
        <taxon>Troglotremata</taxon>
        <taxon>Troglotrematidae</taxon>
        <taxon>Paragonimus</taxon>
    </lineage>
</organism>
<evidence type="ECO:0000256" key="3">
    <source>
        <dbReference type="ARBA" id="ARBA00022448"/>
    </source>
</evidence>
<dbReference type="GO" id="GO:1990246">
    <property type="term" value="C:uniplex complex"/>
    <property type="evidence" value="ECO:0007669"/>
    <property type="project" value="TreeGrafter"/>
</dbReference>
<comment type="subcellular location">
    <subcellularLocation>
        <location evidence="1 15">Mitochondrion inner membrane</location>
        <topology evidence="1 15">Multi-pass membrane protein</topology>
    </subcellularLocation>
</comment>
<keyword evidence="18" id="KW-1185">Reference proteome</keyword>
<evidence type="ECO:0000259" key="16">
    <source>
        <dbReference type="Pfam" id="PF04678"/>
    </source>
</evidence>
<evidence type="ECO:0000256" key="15">
    <source>
        <dbReference type="RuleBase" id="RU367035"/>
    </source>
</evidence>
<protein>
    <recommendedName>
        <fullName evidence="15">Calcium uniporter protein</fullName>
    </recommendedName>
</protein>
<dbReference type="InterPro" id="IPR006769">
    <property type="entry name" value="MCU_C"/>
</dbReference>
<dbReference type="GO" id="GO:0051560">
    <property type="term" value="P:mitochondrial calcium ion homeostasis"/>
    <property type="evidence" value="ECO:0007669"/>
    <property type="project" value="UniProtKB-UniRule"/>
</dbReference>
<keyword evidence="13 15" id="KW-0407">Ion channel</keyword>
<sequence length="341" mass="39124">MTLRGIIYRLSFSRSFKPTRLKQDGLNYSTTAVVSTEPVRVVLENGLPQFYIPLPSRREICLFTVKPLQHTVGDLASFIMAEDHGVDHVAFINKNGNRIAKSNSVADLLGSDFQIVINEDRFNVDSSAIVSRFDSSGSQQLSDIRMLVTRLATTINADEFQLKQQRELERRIEDVCSHLQSLEEKKSQLSLDAARRTRILTWLGLGAMGLQFGLLARLTWWEYSWDIMEPVTYFVGYGTSMALYAYYVVTRQSYEFPQVFNREYLKRFYKVADKTEFDVNRYNDLREQLAQLKSELCRLRDPLLCNLPLQQTGYLIPEKAEEAIARGPGVQSNGLNFTSKR</sequence>
<dbReference type="AlphaFoldDB" id="A0A5J4NZB4"/>
<comment type="domain">
    <text evidence="15">The selectivity filter, in which calcium ions are arranged in single file, is composed of two acidic rings separated by one helical turn along the central axis of the channel pore.</text>
</comment>
<proteinExistence type="inferred from homology"/>
<keyword evidence="11 15" id="KW-0496">Mitochondrion</keyword>
<keyword evidence="12 15" id="KW-0472">Membrane</keyword>
<feature type="transmembrane region" description="Helical" evidence="15">
    <location>
        <begin position="231"/>
        <end position="249"/>
    </location>
</feature>
<comment type="catalytic activity">
    <reaction evidence="14">
        <text>Ca(2+)(in) = Ca(2+)(out)</text>
        <dbReference type="Rhea" id="RHEA:29671"/>
        <dbReference type="ChEBI" id="CHEBI:29108"/>
    </reaction>
</comment>
<evidence type="ECO:0000256" key="9">
    <source>
        <dbReference type="ARBA" id="ARBA00022989"/>
    </source>
</evidence>
<evidence type="ECO:0000313" key="17">
    <source>
        <dbReference type="EMBL" id="KAA3680874.1"/>
    </source>
</evidence>
<dbReference type="PANTHER" id="PTHR13462">
    <property type="entry name" value="CALCIUM UNIPORTER PROTEIN, MITOCHONDRIAL"/>
    <property type="match status" value="1"/>
</dbReference>
<keyword evidence="6 15" id="KW-0812">Transmembrane</keyword>
<comment type="caution">
    <text evidence="17">The sequence shown here is derived from an EMBL/GenBank/DDBJ whole genome shotgun (WGS) entry which is preliminary data.</text>
</comment>
<keyword evidence="3 15" id="KW-0813">Transport</keyword>
<evidence type="ECO:0000313" key="18">
    <source>
        <dbReference type="Proteomes" id="UP000324629"/>
    </source>
</evidence>
<feature type="domain" description="Calcium uniporter protein C-terminal" evidence="16">
    <location>
        <begin position="82"/>
        <end position="285"/>
    </location>
</feature>
<evidence type="ECO:0000256" key="14">
    <source>
        <dbReference type="ARBA" id="ARBA00036634"/>
    </source>
</evidence>
<evidence type="ECO:0000256" key="10">
    <source>
        <dbReference type="ARBA" id="ARBA00023065"/>
    </source>
</evidence>
<dbReference type="GO" id="GO:0015292">
    <property type="term" value="F:uniporter activity"/>
    <property type="evidence" value="ECO:0007669"/>
    <property type="project" value="UniProtKB-UniRule"/>
</dbReference>
<feature type="transmembrane region" description="Helical" evidence="15">
    <location>
        <begin position="199"/>
        <end position="219"/>
    </location>
</feature>
<evidence type="ECO:0000256" key="5">
    <source>
        <dbReference type="ARBA" id="ARBA00022673"/>
    </source>
</evidence>
<dbReference type="InterPro" id="IPR039055">
    <property type="entry name" value="MCU_fam"/>
</dbReference>
<keyword evidence="9 15" id="KW-1133">Transmembrane helix</keyword>
<keyword evidence="10 15" id="KW-0406">Ion transport</keyword>
<accession>A0A5J4NZB4</accession>
<comment type="function">
    <text evidence="15">Mitochondrial inner membrane calcium uniporter that mediates calcium uptake into mitochondria. Mitochondrial calcium homeostasis plays key roles in cellular physiology and regulates cell bioenergetics, cytoplasmic calcium signals and activation of cell death pathways.</text>
</comment>
<comment type="similarity">
    <text evidence="2 15">Belongs to the MCU (TC 1.A.77) family.</text>
</comment>
<keyword evidence="5 15" id="KW-0107">Calcium channel</keyword>